<dbReference type="EMBL" id="CYGY02000030">
    <property type="protein sequence ID" value="SIT41591.1"/>
    <property type="molecule type" value="Genomic_DNA"/>
</dbReference>
<dbReference type="Proteomes" id="UP000195569">
    <property type="component" value="Unassembled WGS sequence"/>
</dbReference>
<evidence type="ECO:0000313" key="1">
    <source>
        <dbReference type="EMBL" id="SIT41591.1"/>
    </source>
</evidence>
<sequence length="133" mass="14340">MIVALPVGVAVRVCEPEPSATSPVLLATAFGPIATLSVPSAWLSVAVEFAWKYLLRSPSPVWPRSMIFHGFGAQARTSLTLGERRGWGGYQIGFPTFAPDHGERSAKDAATHKIRTDRHDLVCHRCATGGRSV</sequence>
<name>A0A1N7S2L6_9BURK</name>
<keyword evidence="2" id="KW-1185">Reference proteome</keyword>
<reference evidence="1" key="1">
    <citation type="submission" date="2016-12" db="EMBL/GenBank/DDBJ databases">
        <authorList>
            <person name="Moulin L."/>
        </authorList>
    </citation>
    <scope>NUCLEOTIDE SEQUENCE [LARGE SCALE GENOMIC DNA]</scope>
    <source>
        <strain evidence="1">STM 7183</strain>
    </source>
</reference>
<accession>A0A1N7S2L6</accession>
<evidence type="ECO:0000313" key="2">
    <source>
        <dbReference type="Proteomes" id="UP000195569"/>
    </source>
</evidence>
<gene>
    <name evidence="1" type="ORF">BN2476_300078</name>
</gene>
<proteinExistence type="predicted"/>
<organism evidence="1 2">
    <name type="scientific">Paraburkholderia piptadeniae</name>
    <dbReference type="NCBI Taxonomy" id="1701573"/>
    <lineage>
        <taxon>Bacteria</taxon>
        <taxon>Pseudomonadati</taxon>
        <taxon>Pseudomonadota</taxon>
        <taxon>Betaproteobacteria</taxon>
        <taxon>Burkholderiales</taxon>
        <taxon>Burkholderiaceae</taxon>
        <taxon>Paraburkholderia</taxon>
    </lineage>
</organism>
<protein>
    <submittedName>
        <fullName evidence="1">Uncharacterized protein</fullName>
    </submittedName>
</protein>
<comment type="caution">
    <text evidence="1">The sequence shown here is derived from an EMBL/GenBank/DDBJ whole genome shotgun (WGS) entry which is preliminary data.</text>
</comment>
<dbReference type="AlphaFoldDB" id="A0A1N7S2L6"/>